<dbReference type="EMBL" id="EQ962653">
    <property type="protein sequence ID" value="EED21312.1"/>
    <property type="molecule type" value="Genomic_DNA"/>
</dbReference>
<dbReference type="InParanoid" id="B8M1T4"/>
<dbReference type="OrthoDB" id="1716816at2759"/>
<evidence type="ECO:0000259" key="5">
    <source>
        <dbReference type="Pfam" id="PF01494"/>
    </source>
</evidence>
<dbReference type="InterPro" id="IPR050641">
    <property type="entry name" value="RIFMO-like"/>
</dbReference>
<dbReference type="PRINTS" id="PR00420">
    <property type="entry name" value="RNGMNOXGNASE"/>
</dbReference>
<evidence type="ECO:0000256" key="1">
    <source>
        <dbReference type="ARBA" id="ARBA00007801"/>
    </source>
</evidence>
<dbReference type="SUPFAM" id="SSF54373">
    <property type="entry name" value="FAD-linked reductases, C-terminal domain"/>
    <property type="match status" value="1"/>
</dbReference>
<keyword evidence="3" id="KW-0274">FAD</keyword>
<gene>
    <name evidence="7" type="ORF">TSTA_085430</name>
</gene>
<feature type="domain" description="Phenol hydroxylase-like C-terminal dimerisation" evidence="6">
    <location>
        <begin position="492"/>
        <end position="686"/>
    </location>
</feature>
<dbReference type="CDD" id="cd02979">
    <property type="entry name" value="PHOX_C"/>
    <property type="match status" value="1"/>
</dbReference>
<dbReference type="Gene3D" id="3.40.30.20">
    <property type="match status" value="1"/>
</dbReference>
<dbReference type="GO" id="GO:0016709">
    <property type="term" value="F:oxidoreductase activity, acting on paired donors, with incorporation or reduction of molecular oxygen, NAD(P)H as one donor, and incorporation of one atom of oxygen"/>
    <property type="evidence" value="ECO:0007669"/>
    <property type="project" value="UniProtKB-ARBA"/>
</dbReference>
<dbReference type="eggNOG" id="KOG3855">
    <property type="taxonomic scope" value="Eukaryota"/>
</dbReference>
<dbReference type="InterPro" id="IPR012941">
    <property type="entry name" value="Phe_hydrox_C_dim_dom"/>
</dbReference>
<dbReference type="PhylomeDB" id="B8M1T4"/>
<dbReference type="InterPro" id="IPR036249">
    <property type="entry name" value="Thioredoxin-like_sf"/>
</dbReference>
<accession>B8M1T4</accession>
<dbReference type="HOGENOM" id="CLU_009665_9_2_1"/>
<comment type="similarity">
    <text evidence="1">Belongs to the PheA/TfdB FAD monooxygenase family.</text>
</comment>
<feature type="domain" description="FAD-binding" evidence="5">
    <location>
        <begin position="45"/>
        <end position="410"/>
    </location>
</feature>
<dbReference type="GeneID" id="8106149"/>
<dbReference type="SUPFAM" id="SSF52833">
    <property type="entry name" value="Thioredoxin-like"/>
    <property type="match status" value="1"/>
</dbReference>
<keyword evidence="4" id="KW-0560">Oxidoreductase</keyword>
<dbReference type="InterPro" id="IPR002938">
    <property type="entry name" value="FAD-bd"/>
</dbReference>
<dbReference type="InterPro" id="IPR038220">
    <property type="entry name" value="PHOX_C_sf"/>
</dbReference>
<dbReference type="InterPro" id="IPR036188">
    <property type="entry name" value="FAD/NAD-bd_sf"/>
</dbReference>
<dbReference type="Gene3D" id="3.50.50.60">
    <property type="entry name" value="FAD/NAD(P)-binding domain"/>
    <property type="match status" value="1"/>
</dbReference>
<evidence type="ECO:0000259" key="6">
    <source>
        <dbReference type="Pfam" id="PF07976"/>
    </source>
</evidence>
<dbReference type="PANTHER" id="PTHR43004:SF15">
    <property type="entry name" value="MONOOXYGENASE, PUTATIVE (AFU_ORTHOLOGUE AFUA_6G03030)-RELATED"/>
    <property type="match status" value="1"/>
</dbReference>
<dbReference type="Pfam" id="PF07976">
    <property type="entry name" value="Phe_hydrox_dim"/>
    <property type="match status" value="1"/>
</dbReference>
<dbReference type="AlphaFoldDB" id="B8M1T4"/>
<evidence type="ECO:0000256" key="3">
    <source>
        <dbReference type="ARBA" id="ARBA00022827"/>
    </source>
</evidence>
<keyword evidence="2" id="KW-0285">Flavoprotein</keyword>
<dbReference type="OMA" id="WEVAFWN"/>
<name>B8M1T4_TALSN</name>
<dbReference type="PANTHER" id="PTHR43004">
    <property type="entry name" value="TRK SYSTEM POTASSIUM UPTAKE PROTEIN"/>
    <property type="match status" value="1"/>
</dbReference>
<sequence>MPVFHETAHASRELRIKRSRARPLPRLSAQPDSSRNIGQDDSERFEVVVIGAGPAGLFLTLLLARYGLSDSLACFDKKPGTLKAGQADGLQPRTLEVFSTLGLHHEILDDGCHMSEVAFWNPSTRGGIERTAFVPDVVVPARYKHEVTIHQGRIERILEEDFQAYSPSRSIFRATEFVDFSLDPVTDSEYPVRVKIDVMGDDESVQRKVVRAKHLVGADGAHSRVRRSMGLQLHGDTTDHIWGVVDFVADTNFPDIRKRCAIHSDTGSVMVIPRERIASGHYLTRLYVQIKDGIAPAAEEGATLDEKAKARQRRAAITLESILEQGKRVFAPYKIAIKPGTVVDWWAAYQIGQRMTPSSTLKDENGVERVFLVGDACHTHSPKAGQGMNVSMMDSYNLAWKLAHSIHGLSPKSAPHASLSNARYQQNTPRTVLNTFESERLGVARQLIEFDSKFSSMFSGQIGAEDSVEGLTHEEFLKVFSDGSGFTSGCGVEYEPSIIVDRDISTQNGGVINSTKSSVAGDDYLSGILRPGRRLLDTVVRRYADANLRHIHDEIPSTGRYCIFVFATHDLVDRQNDNRPSISAQALEAICHDIIPAYPTDTIELVTLHPFRTRDFEWDQMPSCLKDFAEMSFHGPVGTEPLYEIYGVSEDGGAVVVIRPDGYVGAVKCLSDVRSLESYFDNCLVRVDALGGGK</sequence>
<dbReference type="SUPFAM" id="SSF51905">
    <property type="entry name" value="FAD/NAD(P)-binding domain"/>
    <property type="match status" value="1"/>
</dbReference>
<evidence type="ECO:0000256" key="2">
    <source>
        <dbReference type="ARBA" id="ARBA00022630"/>
    </source>
</evidence>
<dbReference type="Gene3D" id="3.30.9.10">
    <property type="entry name" value="D-Amino Acid Oxidase, subunit A, domain 2"/>
    <property type="match status" value="1"/>
</dbReference>
<evidence type="ECO:0000313" key="7">
    <source>
        <dbReference type="EMBL" id="EED21312.1"/>
    </source>
</evidence>
<keyword evidence="7" id="KW-0503">Monooxygenase</keyword>
<evidence type="ECO:0000256" key="4">
    <source>
        <dbReference type="ARBA" id="ARBA00023002"/>
    </source>
</evidence>
<dbReference type="VEuPathDB" id="FungiDB:TSTA_085430"/>
<dbReference type="RefSeq" id="XP_002478275.1">
    <property type="nucleotide sequence ID" value="XM_002478230.1"/>
</dbReference>
<dbReference type="GO" id="GO:0071949">
    <property type="term" value="F:FAD binding"/>
    <property type="evidence" value="ECO:0007669"/>
    <property type="project" value="InterPro"/>
</dbReference>
<reference evidence="8" key="1">
    <citation type="journal article" date="2015" name="Genome Announc.">
        <title>Genome sequence of the AIDS-associated pathogen Penicillium marneffei (ATCC18224) and its near taxonomic relative Talaromyces stipitatus (ATCC10500).</title>
        <authorList>
            <person name="Nierman W.C."/>
            <person name="Fedorova-Abrams N.D."/>
            <person name="Andrianopoulos A."/>
        </authorList>
    </citation>
    <scope>NUCLEOTIDE SEQUENCE [LARGE SCALE GENOMIC DNA]</scope>
    <source>
        <strain evidence="8">ATCC 10500 / CBS 375.48 / QM 6759 / NRRL 1006</strain>
    </source>
</reference>
<organism evidence="7 8">
    <name type="scientific">Talaromyces stipitatus (strain ATCC 10500 / CBS 375.48 / QM 6759 / NRRL 1006)</name>
    <name type="common">Penicillium stipitatum</name>
    <dbReference type="NCBI Taxonomy" id="441959"/>
    <lineage>
        <taxon>Eukaryota</taxon>
        <taxon>Fungi</taxon>
        <taxon>Dikarya</taxon>
        <taxon>Ascomycota</taxon>
        <taxon>Pezizomycotina</taxon>
        <taxon>Eurotiomycetes</taxon>
        <taxon>Eurotiomycetidae</taxon>
        <taxon>Eurotiales</taxon>
        <taxon>Trichocomaceae</taxon>
        <taxon>Talaromyces</taxon>
        <taxon>Talaromyces sect. Talaromyces</taxon>
    </lineage>
</organism>
<dbReference type="Proteomes" id="UP000001745">
    <property type="component" value="Unassembled WGS sequence"/>
</dbReference>
<protein>
    <submittedName>
        <fullName evidence="7">Phenol monooxygenase, putative</fullName>
    </submittedName>
</protein>
<keyword evidence="8" id="KW-1185">Reference proteome</keyword>
<dbReference type="STRING" id="441959.B8M1T4"/>
<evidence type="ECO:0000313" key="8">
    <source>
        <dbReference type="Proteomes" id="UP000001745"/>
    </source>
</evidence>
<dbReference type="Pfam" id="PF01494">
    <property type="entry name" value="FAD_binding_3"/>
    <property type="match status" value="1"/>
</dbReference>
<proteinExistence type="inferred from homology"/>